<protein>
    <recommendedName>
        <fullName evidence="4">Phorbol-ester/DAG-type domain-containing protein</fullName>
    </recommendedName>
</protein>
<evidence type="ECO:0008006" key="4">
    <source>
        <dbReference type="Google" id="ProtNLM"/>
    </source>
</evidence>
<accession>A0AAD9FT04</accession>
<feature type="compositionally biased region" description="Polar residues" evidence="1">
    <location>
        <begin position="2181"/>
        <end position="2197"/>
    </location>
</feature>
<reference evidence="2" key="1">
    <citation type="submission" date="2023-02" db="EMBL/GenBank/DDBJ databases">
        <title>Identification and recombinant expression of a fungal hydrolase from Papiliotrema laurentii that hydrolyzes apple cutin and clears colloidal polyester polyurethane.</title>
        <authorList>
            <consortium name="DOE Joint Genome Institute"/>
            <person name="Roman V.A."/>
            <person name="Bojanowski C."/>
            <person name="Crable B.R."/>
            <person name="Wagner D.N."/>
            <person name="Hung C.S."/>
            <person name="Nadeau L.J."/>
            <person name="Schratz L."/>
            <person name="Haridas S."/>
            <person name="Pangilinan J."/>
            <person name="Lipzen A."/>
            <person name="Na H."/>
            <person name="Yan M."/>
            <person name="Ng V."/>
            <person name="Grigoriev I.V."/>
            <person name="Spatafora J.W."/>
            <person name="Barlow D."/>
            <person name="Biffinger J."/>
            <person name="Kelley-Loughnane N."/>
            <person name="Varaljay V.A."/>
            <person name="Crookes-Goodson W.J."/>
        </authorList>
    </citation>
    <scope>NUCLEOTIDE SEQUENCE</scope>
    <source>
        <strain evidence="2">5307AH</strain>
    </source>
</reference>
<dbReference type="Proteomes" id="UP001182556">
    <property type="component" value="Unassembled WGS sequence"/>
</dbReference>
<comment type="caution">
    <text evidence="2">The sequence shown here is derived from an EMBL/GenBank/DDBJ whole genome shotgun (WGS) entry which is preliminary data.</text>
</comment>
<proteinExistence type="predicted"/>
<feature type="region of interest" description="Disordered" evidence="1">
    <location>
        <begin position="230"/>
        <end position="269"/>
    </location>
</feature>
<evidence type="ECO:0000313" key="2">
    <source>
        <dbReference type="EMBL" id="KAK1925637.1"/>
    </source>
</evidence>
<gene>
    <name evidence="2" type="ORF">DB88DRAFT_484577</name>
</gene>
<name>A0AAD9FT04_PAPLA</name>
<dbReference type="InterPro" id="IPR046349">
    <property type="entry name" value="C1-like_sf"/>
</dbReference>
<feature type="region of interest" description="Disordered" evidence="1">
    <location>
        <begin position="417"/>
        <end position="441"/>
    </location>
</feature>
<evidence type="ECO:0000313" key="3">
    <source>
        <dbReference type="Proteomes" id="UP001182556"/>
    </source>
</evidence>
<feature type="region of interest" description="Disordered" evidence="1">
    <location>
        <begin position="1"/>
        <end position="98"/>
    </location>
</feature>
<sequence length="2336" mass="254558">MSTPHDLLAPSDPRRALGRRPGAQPPKLQVDDNVYDIPPSPTFGYSGSPQAQPISPSIPLPSPTRQGFSLSTSPSSPTTRKFRRPTISRSKQQNVSVKGLHETRKLLSHLLDRLEERESAPDLLARAAISAREGAGLRKGKRQSKVGRIGQVVAAATHAGLTVAHSHSMHHAAESSASLRNVGGVSSEDQEKQTTLGEGEWDTDRVCDLVEQMRSLLVLADRQGLNLFASDGQSHGSSPVVRPAKGKPGRLSSFTSPVSPAKNSMAESTNSLEADAGTELGHVLLDRLLSSLASLIRVDCLHTTRQFRLLRPPNSLQAVCIDIASYLYEKCELVVKVEICEIVTVALYTMGTGMTERICEWLEGRLAELLKTSTKNYDAHGQSATETTAWNNPFAFGTTAAGLPTFAISSDVLDPLEDAGPTGPRSRSSDTSRHHPILSGGEALNVTSTKASPFTLRLASLVPRLLFAIASTTNLTASKLTTIHRVHRILSTILTAEPGAALNILEIVAYGPPESRRLGVEILATFYPEATGHNAIARRPALTTYTAQRMRWETGQDKVLGEDQAEEHHFVPWRISAHDGESMADPQDGRCSVCQGDVHGFCLRCTLCREHRHLHCYQHRVPKQGFHYEVVTVSSRTSAPVAAHVKFSVCPPRLDEKTLDGATRHGDTHSTRRRVGQHDLNLVNLFTTTLCEECRLPLWGGTAQTYACLNGCQRFFHPACSDRLATRGLGLCRPGKEIIVDEVAAEGRNPFAIPLSTLVESFKKQAHHLCLPADAVGSRTYDEIAILYGSLWVQYQLVKNGLSSGSLQPLAADHKVESDCLGLRPYLKAYEARLRLNKEAASSAVTDFATVSNGGFKLGQGYLFSDRYLAYCTALLRSPPVIPGISPGTSEAYLTPRGLGILQTGPTEPIDEVGTYDALSLETIARSLGRDLNIHDPNLVTLFLDQLRLEGFITLPKRRALTAIDISDPSRWVSFGLPHLMDSSPDVELLIVSINVLLIDLDLTMNEVGLSLVARRAFPSLMCSPQALGRLARALIRWVVSEEEVLHEVVRKFASKNRRLPGVRAGSKGASSVQNYKEDRIALRRRYVDPWLRALHSQDSALYGEVVYEECKSSDVSLDHVDRQTTNTSHDPCLSGSDHRNDAALMANRTLERMTIVAESGLLLGLNLDLIAAWLEDLDSLASEDIAYRSLPRMLGYAIQPHHEAPADIWTLFQITLTEGPVGLGKVCKWLRVMSLSGVEIPWPMLSDIIDIQAANTGLWESFADTVTAVKENSARVDSEAFAALCRQLFLCFVNGQAQYASLASSETRNGVLHQILAITLRAYGVSAEDMSGTSLHLPHEQKKQSSSVSKKKRMMSSAALLSMDDHLIASLSSLLENKEYPTESLLDFMWLLFTRSTSTANIDGFLHRQCSVLYPALWQLVDDHSVRKSRARVFLRLLAVNPAPMEGIIKTEFHSGNRIELRERLLGFVLELADESVTAENLSWRRASVGLTVLFFEAVMDHNDVSPDSLVVVRALLPPQLKAISGCFADYLVQSSDERRLALLGTLQKLRIILPSWPILSWRTLEDILVEVTGSVAQLTPARSSQTVSALQDAQKVRANLIALGLEMIAAGIDIPWIPAHRFQQHVAKAVALPWLLPSDALTTLVLPSLRSVLDSPFKLSTGAQSADVTAKSKKASLVGALFVPAAIDLGQELLSAKHDFVIKRILLDILNAIFFKQNVGAVELAALGALQSVAEFCRDGDGDENRLFGLGILQMALTRVGKESLVRVVPVIFAIISDLVIDLTGRRGDKTTIDQSKGLLRAIIQTFGRSRLFAYLFKNDSVNVESQSSSSLAKTLWILRAEEDSLGSLKNGVIDRAIGDLPDIFKRDRQTVQQVLESFERFTRGVEGEISEDATVHFGSFLTRLGKHVAEWDRHQFDPNPILHSCAALLTLAPAEASVMLMHQTSTLLHLCLTRHEVKRGTISRLLESTKTVMAGRQTEDTIRTVLFELAGSAIKGQTTGPTTLNTLLHFVAVQAFPDHPASTSSEHRFTMQERQVLSDSVPGCVSLLLWSRPIARKNGRDPSLTSSTFSLAGSILVKAEQAAPGVVSHHLDSIGDEAAIVQLGLFSHVLLASVSVYMGKSRQGLLALYPVLARAAALCLRASADLLGLTDVAGDGADNLSVVFAVFRLAVIAVHDPPTTSAASDPNSRPSVSSGDPKLPVNLAQQAVESLWSRIWPDWYRLLALSTEAASVNGPLRSISQSVFLDALTFLGRVGSPLLVTHAGSLNHALRMLRRNPGTASTGLGATKIDKAEGAVRYAGLFEITADLSAHVKSIEDDLSAAERLRALRGSSG</sequence>
<feature type="compositionally biased region" description="Polar residues" evidence="1">
    <location>
        <begin position="252"/>
        <end position="269"/>
    </location>
</feature>
<keyword evidence="3" id="KW-1185">Reference proteome</keyword>
<feature type="region of interest" description="Disordered" evidence="1">
    <location>
        <begin position="168"/>
        <end position="199"/>
    </location>
</feature>
<evidence type="ECO:0000256" key="1">
    <source>
        <dbReference type="SAM" id="MobiDB-lite"/>
    </source>
</evidence>
<dbReference type="CDD" id="cd00029">
    <property type="entry name" value="C1"/>
    <property type="match status" value="1"/>
</dbReference>
<feature type="region of interest" description="Disordered" evidence="1">
    <location>
        <begin position="2181"/>
        <end position="2201"/>
    </location>
</feature>
<dbReference type="Gene3D" id="3.30.60.20">
    <property type="match status" value="1"/>
</dbReference>
<feature type="compositionally biased region" description="Polar residues" evidence="1">
    <location>
        <begin position="87"/>
        <end position="96"/>
    </location>
</feature>
<organism evidence="2 3">
    <name type="scientific">Papiliotrema laurentii</name>
    <name type="common">Cryptococcus laurentii</name>
    <dbReference type="NCBI Taxonomy" id="5418"/>
    <lineage>
        <taxon>Eukaryota</taxon>
        <taxon>Fungi</taxon>
        <taxon>Dikarya</taxon>
        <taxon>Basidiomycota</taxon>
        <taxon>Agaricomycotina</taxon>
        <taxon>Tremellomycetes</taxon>
        <taxon>Tremellales</taxon>
        <taxon>Rhynchogastremaceae</taxon>
        <taxon>Papiliotrema</taxon>
    </lineage>
</organism>
<dbReference type="EMBL" id="JAODAN010000003">
    <property type="protein sequence ID" value="KAK1925637.1"/>
    <property type="molecule type" value="Genomic_DNA"/>
</dbReference>
<feature type="compositionally biased region" description="Low complexity" evidence="1">
    <location>
        <begin position="46"/>
        <end position="55"/>
    </location>
</feature>
<dbReference type="SUPFAM" id="SSF57889">
    <property type="entry name" value="Cysteine-rich domain"/>
    <property type="match status" value="1"/>
</dbReference>